<dbReference type="EMBL" id="FNTV01000001">
    <property type="protein sequence ID" value="SEE26990.1"/>
    <property type="molecule type" value="Genomic_DNA"/>
</dbReference>
<reference evidence="1 2" key="1">
    <citation type="submission" date="2016-10" db="EMBL/GenBank/DDBJ databases">
        <authorList>
            <person name="de Groot N.N."/>
        </authorList>
    </citation>
    <scope>NUCLEOTIDE SEQUENCE [LARGE SCALE GENOMIC DNA]</scope>
    <source>
        <strain evidence="1 2">DSM 22274</strain>
    </source>
</reference>
<evidence type="ECO:0000313" key="1">
    <source>
        <dbReference type="EMBL" id="SEE26990.1"/>
    </source>
</evidence>
<protein>
    <submittedName>
        <fullName evidence="1">Uncharacterized protein</fullName>
    </submittedName>
</protein>
<sequence length="518" mass="53282">MPGPYAHDPILAADPSNPSLVAANASVTIFAVGDPTKTPVTIWDLSHTTQLPNPVTTNRLGFGPQFSHDTIPQLAWEGGGFSGTFKSFKGLWEDAEAAKGAAQGSATSSQESAASSELAATNAATGVATALAATVAEATAAKLAAQQAAALVGAPADVSTAALVGNPATLTGTALSAAIGLTGAPQAKDGHEYVWLAGVIRNLGDGSGWQLLLEGSNHRPIGITSIDTVDDSTGPYGYIRVNYPGVVGPSGMTVTFMAVPDETLARNGFSCGTSVTQTYTDIRISQAAPAASDYVSYNGSAWVSQDGKLTPTFSGGILTLAHEPVPASAQYSINAVARTEFYSFNAPRAAGTLDTGKFSLEVRDNSPRIADYVSFDGTNWSSQDGKFTGFAFDTSTGVLTLTHAAIPLTATQRVSLNPRGATRPVVTSTTSPTSTTTLKIQFVNSAGTVLLTPDTTMRAYVTHGGGTGELVTAPDANMRVFASHGGGNRQWKPSALNTIVYPGSNIWLLGFMGKAPTG</sequence>
<accession>A0A1H5HGH6</accession>
<name>A0A1H5HGH6_9MICC</name>
<dbReference type="RefSeq" id="WP_074710834.1">
    <property type="nucleotide sequence ID" value="NZ_FNTV01000001.1"/>
</dbReference>
<organism evidence="1 2">
    <name type="scientific">Arthrobacter alpinus</name>
    <dbReference type="NCBI Taxonomy" id="656366"/>
    <lineage>
        <taxon>Bacteria</taxon>
        <taxon>Bacillati</taxon>
        <taxon>Actinomycetota</taxon>
        <taxon>Actinomycetes</taxon>
        <taxon>Micrococcales</taxon>
        <taxon>Micrococcaceae</taxon>
        <taxon>Arthrobacter</taxon>
    </lineage>
</organism>
<dbReference type="Proteomes" id="UP000182725">
    <property type="component" value="Unassembled WGS sequence"/>
</dbReference>
<proteinExistence type="predicted"/>
<gene>
    <name evidence="1" type="ORF">SAMN04489740_1008</name>
</gene>
<evidence type="ECO:0000313" key="2">
    <source>
        <dbReference type="Proteomes" id="UP000182725"/>
    </source>
</evidence>
<dbReference type="AlphaFoldDB" id="A0A1H5HGH6"/>